<dbReference type="NCBIfam" id="TIGR01961">
    <property type="entry name" value="NuoC_fam"/>
    <property type="match status" value="1"/>
</dbReference>
<proteinExistence type="inferred from homology"/>
<evidence type="ECO:0000256" key="2">
    <source>
        <dbReference type="ARBA" id="ARBA00022448"/>
    </source>
</evidence>
<sequence>MQEVMQKLQTQFSSHIIGVEDFRDRQALVIQPGAVVEVLTALRDEPSLGFTMLLDITVVDYLSYPEKKDARFYVVYVLRNWQKGQVVVVKAPVLDEKAGVPSVTGLWKCANWAEREAYDQYGIHFSGHPLLKRILNHQEFVGHPLRKDYPVTRRHLCNEPDDLMDEMTQRLAEKGVSV</sequence>
<dbReference type="Proteomes" id="UP000528322">
    <property type="component" value="Unassembled WGS sequence"/>
</dbReference>
<dbReference type="PANTHER" id="PTHR10884">
    <property type="entry name" value="NADH DEHYDROGENASE UBIQUINONE IRON-SULFUR PROTEIN 3"/>
    <property type="match status" value="1"/>
</dbReference>
<protein>
    <recommendedName>
        <fullName evidence="3">NADH-quinone oxidoreductase subunit C</fullName>
        <ecNumber evidence="3">7.1.1.-</ecNumber>
    </recommendedName>
    <alternativeName>
        <fullName evidence="3">NADH dehydrogenase I subunit C</fullName>
    </alternativeName>
    <alternativeName>
        <fullName evidence="3">NDH-1 subunit C</fullName>
    </alternativeName>
</protein>
<keyword evidence="2 3" id="KW-0813">Transport</keyword>
<comment type="subcellular location">
    <subcellularLocation>
        <location evidence="3">Cell membrane</location>
        <topology evidence="3">Peripheral membrane protein</topology>
        <orientation evidence="3">Cytoplasmic side</orientation>
    </subcellularLocation>
</comment>
<dbReference type="HAMAP" id="MF_01357">
    <property type="entry name" value="NDH1_NuoC"/>
    <property type="match status" value="1"/>
</dbReference>
<comment type="similarity">
    <text evidence="1 3">Belongs to the complex I 30 kDa subunit family.</text>
</comment>
<keyword evidence="3" id="KW-0472">Membrane</keyword>
<evidence type="ECO:0000313" key="5">
    <source>
        <dbReference type="EMBL" id="MBB5021766.1"/>
    </source>
</evidence>
<keyword evidence="3" id="KW-1278">Translocase</keyword>
<dbReference type="AlphaFoldDB" id="A0A7W8DGR5"/>
<reference evidence="5 6" key="1">
    <citation type="submission" date="2020-08" db="EMBL/GenBank/DDBJ databases">
        <title>Genomic Encyclopedia of Type Strains, Phase IV (KMG-IV): sequencing the most valuable type-strain genomes for metagenomic binning, comparative biology and taxonomic classification.</title>
        <authorList>
            <person name="Goeker M."/>
        </authorList>
    </citation>
    <scope>NUCLEOTIDE SEQUENCE [LARGE SCALE GENOMIC DNA]</scope>
    <source>
        <strain evidence="5 6">DSM 22071</strain>
    </source>
</reference>
<accession>A0A7W8DGR5</accession>
<comment type="caution">
    <text evidence="5">The sequence shown here is derived from an EMBL/GenBank/DDBJ whole genome shotgun (WGS) entry which is preliminary data.</text>
</comment>
<dbReference type="Pfam" id="PF00329">
    <property type="entry name" value="Complex1_30kDa"/>
    <property type="match status" value="1"/>
</dbReference>
<name>A0A7W8DGR5_9BACT</name>
<dbReference type="GO" id="GO:0050136">
    <property type="term" value="F:NADH dehydrogenase (quinone) (non-electrogenic) activity"/>
    <property type="evidence" value="ECO:0007669"/>
    <property type="project" value="UniProtKB-UniRule"/>
</dbReference>
<keyword evidence="3" id="KW-0874">Quinone</keyword>
<comment type="catalytic activity">
    <reaction evidence="3">
        <text>a quinone + NADH + 5 H(+)(in) = a quinol + NAD(+) + 4 H(+)(out)</text>
        <dbReference type="Rhea" id="RHEA:57888"/>
        <dbReference type="ChEBI" id="CHEBI:15378"/>
        <dbReference type="ChEBI" id="CHEBI:24646"/>
        <dbReference type="ChEBI" id="CHEBI:57540"/>
        <dbReference type="ChEBI" id="CHEBI:57945"/>
        <dbReference type="ChEBI" id="CHEBI:132124"/>
    </reaction>
</comment>
<comment type="subunit">
    <text evidence="3">NDH-1 is composed of 14 different subunits. Subunits NuoB, C, D, E, F, and G constitute the peripheral sector of the complex.</text>
</comment>
<dbReference type="InterPro" id="IPR010218">
    <property type="entry name" value="NADH_DH_suC"/>
</dbReference>
<keyword evidence="3" id="KW-0830">Ubiquinone</keyword>
<dbReference type="SUPFAM" id="SSF143243">
    <property type="entry name" value="Nqo5-like"/>
    <property type="match status" value="1"/>
</dbReference>
<dbReference type="PANTHER" id="PTHR10884:SF14">
    <property type="entry name" value="NADH DEHYDROGENASE [UBIQUINONE] IRON-SULFUR PROTEIN 3, MITOCHONDRIAL"/>
    <property type="match status" value="1"/>
</dbReference>
<dbReference type="GO" id="GO:0048038">
    <property type="term" value="F:quinone binding"/>
    <property type="evidence" value="ECO:0007669"/>
    <property type="project" value="UniProtKB-KW"/>
</dbReference>
<dbReference type="InterPro" id="IPR001268">
    <property type="entry name" value="NADH_UbQ_OxRdtase_30kDa_su"/>
</dbReference>
<dbReference type="Gene3D" id="3.30.460.80">
    <property type="entry name" value="NADH:ubiquinone oxidoreductase, 30kDa subunit"/>
    <property type="match status" value="1"/>
</dbReference>
<evidence type="ECO:0000256" key="3">
    <source>
        <dbReference type="HAMAP-Rule" id="MF_01357"/>
    </source>
</evidence>
<dbReference type="EMBL" id="JACHID010000005">
    <property type="protein sequence ID" value="MBB5021766.1"/>
    <property type="molecule type" value="Genomic_DNA"/>
</dbReference>
<dbReference type="InterPro" id="IPR037232">
    <property type="entry name" value="NADH_quin_OxRdtase_su_C/D-like"/>
</dbReference>
<dbReference type="GO" id="GO:0005886">
    <property type="term" value="C:plasma membrane"/>
    <property type="evidence" value="ECO:0007669"/>
    <property type="project" value="UniProtKB-SubCell"/>
</dbReference>
<keyword evidence="3" id="KW-0520">NAD</keyword>
<evidence type="ECO:0000256" key="1">
    <source>
        <dbReference type="ARBA" id="ARBA00007569"/>
    </source>
</evidence>
<keyword evidence="6" id="KW-1185">Reference proteome</keyword>
<dbReference type="GO" id="GO:0008137">
    <property type="term" value="F:NADH dehydrogenase (ubiquinone) activity"/>
    <property type="evidence" value="ECO:0007669"/>
    <property type="project" value="InterPro"/>
</dbReference>
<keyword evidence="3" id="KW-1003">Cell membrane</keyword>
<feature type="domain" description="NADH:ubiquinone oxidoreductase 30kDa subunit" evidence="4">
    <location>
        <begin position="29"/>
        <end position="153"/>
    </location>
</feature>
<organism evidence="5 6">
    <name type="scientific">Desulfurispira natronophila</name>
    <dbReference type="NCBI Taxonomy" id="682562"/>
    <lineage>
        <taxon>Bacteria</taxon>
        <taxon>Pseudomonadati</taxon>
        <taxon>Chrysiogenota</taxon>
        <taxon>Chrysiogenia</taxon>
        <taxon>Chrysiogenales</taxon>
        <taxon>Chrysiogenaceae</taxon>
        <taxon>Desulfurispira</taxon>
    </lineage>
</organism>
<evidence type="ECO:0000313" key="6">
    <source>
        <dbReference type="Proteomes" id="UP000528322"/>
    </source>
</evidence>
<dbReference type="EC" id="7.1.1.-" evidence="3"/>
<gene>
    <name evidence="3" type="primary">nuoC</name>
    <name evidence="5" type="ORF">HNR37_001079</name>
</gene>
<comment type="function">
    <text evidence="3">NDH-1 shuttles electrons from NADH, via FMN and iron-sulfur (Fe-S) centers, to quinones in the respiratory chain. The immediate electron acceptor for the enzyme in this species is believed to be ubiquinone. Couples the redox reaction to proton translocation (for every two electrons transferred, four hydrogen ions are translocated across the cytoplasmic membrane), and thus conserves the redox energy in a proton gradient.</text>
</comment>
<evidence type="ECO:0000259" key="4">
    <source>
        <dbReference type="Pfam" id="PF00329"/>
    </source>
</evidence>